<keyword evidence="4" id="KW-1133">Transmembrane helix</keyword>
<dbReference type="PANTHER" id="PTHR43280:SF2">
    <property type="entry name" value="HTH-TYPE TRANSCRIPTIONAL REGULATOR EXSA"/>
    <property type="match status" value="1"/>
</dbReference>
<evidence type="ECO:0000313" key="6">
    <source>
        <dbReference type="EMBL" id="CAA7196411.1"/>
    </source>
</evidence>
<dbReference type="PANTHER" id="PTHR43280">
    <property type="entry name" value="ARAC-FAMILY TRANSCRIPTIONAL REGULATOR"/>
    <property type="match status" value="1"/>
</dbReference>
<reference evidence="6 7" key="1">
    <citation type="submission" date="2020-01" db="EMBL/GenBank/DDBJ databases">
        <authorList>
            <person name="Rodrigo-Torres L."/>
            <person name="Arahal R. D."/>
            <person name="Lucena T."/>
        </authorList>
    </citation>
    <scope>NUCLEOTIDE SEQUENCE [LARGE SCALE GENOMIC DNA]</scope>
    <source>
        <strain evidence="6 7">CECT 9293</strain>
    </source>
</reference>
<proteinExistence type="predicted"/>
<evidence type="ECO:0000256" key="1">
    <source>
        <dbReference type="ARBA" id="ARBA00023015"/>
    </source>
</evidence>
<dbReference type="InterPro" id="IPR018060">
    <property type="entry name" value="HTH_AraC"/>
</dbReference>
<dbReference type="GO" id="GO:0043565">
    <property type="term" value="F:sequence-specific DNA binding"/>
    <property type="evidence" value="ECO:0007669"/>
    <property type="project" value="InterPro"/>
</dbReference>
<keyword evidence="7" id="KW-1185">Reference proteome</keyword>
<name>A0A6N4X642_9FLAO</name>
<sequence length="588" mass="69382">MFCCGFGFVARNELKKNVFLPLKKMQKLSFLFLLLFCQNFYFSQSIRGFHIPDSLKDKSFEKLDVAYNNVFRIDNNKSELYANTILCKAKKLNNKSFLYDGYYKIAHIKGLKGENCHPYADTLLNITKNVTHKDYPAKAHIIKGILFNYEFKYNKALDEYIKAQELSRNKNIDQFFYIKKLIGILKTATEENEEALLLFLEYYNYQKQELNKQDKDIKSYIGSIFSVSNAYNKTKNYKLCKSYNKIGISECKKYNDYTHYPYFIISEGIADYYLKNYKAALKNLSEVEPYLLMNKDYANLSILYFYLGKVNYEVQKEKEGIYYFIKSDSLSFVANDFEPIKRGGYEILIDYYKKQGDKENQLKFINKLFYADSIINNSKQYLSKEIYRKYDAPILLEEKETLIKNLNKRNILLYLFLGIGSVTIFSLMFLHRKNKITIRKYEKQADILLKKSYENTIRPKEKEKDKKGLSDAKLQDIKTKLQEFELDKGFLQKNITIDSLAKDLETNRGYLSKCVNELKEKNFSQYLNELRINYIVEELNKNEKIRKHTIAAIANDIGYNNSESFSNAFKKITGTLPSYYIKRLQNEN</sequence>
<dbReference type="Pfam" id="PF12833">
    <property type="entry name" value="HTH_18"/>
    <property type="match status" value="1"/>
</dbReference>
<dbReference type="Gene3D" id="1.10.10.60">
    <property type="entry name" value="Homeodomain-like"/>
    <property type="match status" value="2"/>
</dbReference>
<dbReference type="InterPro" id="IPR009057">
    <property type="entry name" value="Homeodomain-like_sf"/>
</dbReference>
<evidence type="ECO:0000256" key="2">
    <source>
        <dbReference type="ARBA" id="ARBA00023125"/>
    </source>
</evidence>
<dbReference type="Proteomes" id="UP000445144">
    <property type="component" value="Unassembled WGS sequence"/>
</dbReference>
<gene>
    <name evidence="6" type="ORF">CHRY9293_02505</name>
</gene>
<feature type="domain" description="HTH araC/xylS-type" evidence="5">
    <location>
        <begin position="491"/>
        <end position="583"/>
    </location>
</feature>
<dbReference type="EMBL" id="CACVBR010000023">
    <property type="protein sequence ID" value="CAA7196411.1"/>
    <property type="molecule type" value="Genomic_DNA"/>
</dbReference>
<dbReference type="AlphaFoldDB" id="A0A6N4X642"/>
<dbReference type="SUPFAM" id="SSF46689">
    <property type="entry name" value="Homeodomain-like"/>
    <property type="match status" value="1"/>
</dbReference>
<organism evidence="6 7">
    <name type="scientific">Chryseobacterium potabilaquae</name>
    <dbReference type="NCBI Taxonomy" id="2675057"/>
    <lineage>
        <taxon>Bacteria</taxon>
        <taxon>Pseudomonadati</taxon>
        <taxon>Bacteroidota</taxon>
        <taxon>Flavobacteriia</taxon>
        <taxon>Flavobacteriales</taxon>
        <taxon>Weeksellaceae</taxon>
        <taxon>Chryseobacterium group</taxon>
        <taxon>Chryseobacterium</taxon>
    </lineage>
</organism>
<protein>
    <recommendedName>
        <fullName evidence="5">HTH araC/xylS-type domain-containing protein</fullName>
    </recommendedName>
</protein>
<accession>A0A6N4X642</accession>
<keyword evidence="2" id="KW-0238">DNA-binding</keyword>
<feature type="transmembrane region" description="Helical" evidence="4">
    <location>
        <begin position="411"/>
        <end position="430"/>
    </location>
</feature>
<evidence type="ECO:0000259" key="5">
    <source>
        <dbReference type="PROSITE" id="PS01124"/>
    </source>
</evidence>
<dbReference type="GO" id="GO:0003700">
    <property type="term" value="F:DNA-binding transcription factor activity"/>
    <property type="evidence" value="ECO:0007669"/>
    <property type="project" value="InterPro"/>
</dbReference>
<evidence type="ECO:0000256" key="3">
    <source>
        <dbReference type="ARBA" id="ARBA00023163"/>
    </source>
</evidence>
<dbReference type="SMART" id="SM00342">
    <property type="entry name" value="HTH_ARAC"/>
    <property type="match status" value="1"/>
</dbReference>
<keyword evidence="3" id="KW-0804">Transcription</keyword>
<evidence type="ECO:0000256" key="4">
    <source>
        <dbReference type="SAM" id="Phobius"/>
    </source>
</evidence>
<dbReference type="PROSITE" id="PS01124">
    <property type="entry name" value="HTH_ARAC_FAMILY_2"/>
    <property type="match status" value="1"/>
</dbReference>
<keyword evidence="4" id="KW-0472">Membrane</keyword>
<keyword evidence="1" id="KW-0805">Transcription regulation</keyword>
<evidence type="ECO:0000313" key="7">
    <source>
        <dbReference type="Proteomes" id="UP000445144"/>
    </source>
</evidence>
<keyword evidence="4" id="KW-0812">Transmembrane</keyword>